<gene>
    <name evidence="2" type="ORF">MARPO_0154s0026</name>
</gene>
<dbReference type="CDD" id="cd24163">
    <property type="entry name" value="RWDD2_C"/>
    <property type="match status" value="1"/>
</dbReference>
<dbReference type="Proteomes" id="UP000244005">
    <property type="component" value="Unassembled WGS sequence"/>
</dbReference>
<dbReference type="InterPro" id="IPR059181">
    <property type="entry name" value="RWDD2A-B_C"/>
</dbReference>
<dbReference type="EMBL" id="KZ772824">
    <property type="protein sequence ID" value="PTQ28800.1"/>
    <property type="molecule type" value="Genomic_DNA"/>
</dbReference>
<accession>A0A2R6W4N6</accession>
<proteinExistence type="predicted"/>
<evidence type="ECO:0000313" key="3">
    <source>
        <dbReference type="Proteomes" id="UP000244005"/>
    </source>
</evidence>
<evidence type="ECO:0000313" key="2">
    <source>
        <dbReference type="EMBL" id="PTQ28800.1"/>
    </source>
</evidence>
<dbReference type="InterPro" id="IPR017359">
    <property type="entry name" value="Phi-like"/>
</dbReference>
<protein>
    <recommendedName>
        <fullName evidence="1">Small nuclear ribonucleoprotein Prp3 C-terminal domain-containing protein</fullName>
    </recommendedName>
</protein>
<keyword evidence="3" id="KW-1185">Reference proteome</keyword>
<dbReference type="Pfam" id="PF06544">
    <property type="entry name" value="Prp3_C"/>
    <property type="match status" value="1"/>
</dbReference>
<dbReference type="OrthoDB" id="432412at2759"/>
<organism evidence="2 3">
    <name type="scientific">Marchantia polymorpha</name>
    <name type="common">Common liverwort</name>
    <name type="synonym">Marchantia aquatica</name>
    <dbReference type="NCBI Taxonomy" id="3197"/>
    <lineage>
        <taxon>Eukaryota</taxon>
        <taxon>Viridiplantae</taxon>
        <taxon>Streptophyta</taxon>
        <taxon>Embryophyta</taxon>
        <taxon>Marchantiophyta</taxon>
        <taxon>Marchantiopsida</taxon>
        <taxon>Marchantiidae</taxon>
        <taxon>Marchantiales</taxon>
        <taxon>Marchantiaceae</taxon>
        <taxon>Marchantia</taxon>
    </lineage>
</organism>
<evidence type="ECO:0000259" key="1">
    <source>
        <dbReference type="Pfam" id="PF06544"/>
    </source>
</evidence>
<dbReference type="PANTHER" id="PTHR15955">
    <property type="entry name" value="RWD DOMAIN CONTAINING PROTEIN 2"/>
    <property type="match status" value="1"/>
</dbReference>
<feature type="domain" description="Small nuclear ribonucleoprotein Prp3 C-terminal" evidence="1">
    <location>
        <begin position="82"/>
        <end position="147"/>
    </location>
</feature>
<dbReference type="Gramene" id="Mp8g16380.1">
    <property type="protein sequence ID" value="Mp8g16380.1.cds1"/>
    <property type="gene ID" value="Mp8g16380"/>
</dbReference>
<reference evidence="3" key="1">
    <citation type="journal article" date="2017" name="Cell">
        <title>Insights into land plant evolution garnered from the Marchantia polymorpha genome.</title>
        <authorList>
            <person name="Bowman J.L."/>
            <person name="Kohchi T."/>
            <person name="Yamato K.T."/>
            <person name="Jenkins J."/>
            <person name="Shu S."/>
            <person name="Ishizaki K."/>
            <person name="Yamaoka S."/>
            <person name="Nishihama R."/>
            <person name="Nakamura Y."/>
            <person name="Berger F."/>
            <person name="Adam C."/>
            <person name="Aki S.S."/>
            <person name="Althoff F."/>
            <person name="Araki T."/>
            <person name="Arteaga-Vazquez M.A."/>
            <person name="Balasubrmanian S."/>
            <person name="Barry K."/>
            <person name="Bauer D."/>
            <person name="Boehm C.R."/>
            <person name="Briginshaw L."/>
            <person name="Caballero-Perez J."/>
            <person name="Catarino B."/>
            <person name="Chen F."/>
            <person name="Chiyoda S."/>
            <person name="Chovatia M."/>
            <person name="Davies K.M."/>
            <person name="Delmans M."/>
            <person name="Demura T."/>
            <person name="Dierschke T."/>
            <person name="Dolan L."/>
            <person name="Dorantes-Acosta A.E."/>
            <person name="Eklund D.M."/>
            <person name="Florent S.N."/>
            <person name="Flores-Sandoval E."/>
            <person name="Fujiyama A."/>
            <person name="Fukuzawa H."/>
            <person name="Galik B."/>
            <person name="Grimanelli D."/>
            <person name="Grimwood J."/>
            <person name="Grossniklaus U."/>
            <person name="Hamada T."/>
            <person name="Haseloff J."/>
            <person name="Hetherington A.J."/>
            <person name="Higo A."/>
            <person name="Hirakawa Y."/>
            <person name="Hundley H.N."/>
            <person name="Ikeda Y."/>
            <person name="Inoue K."/>
            <person name="Inoue S.I."/>
            <person name="Ishida S."/>
            <person name="Jia Q."/>
            <person name="Kakita M."/>
            <person name="Kanazawa T."/>
            <person name="Kawai Y."/>
            <person name="Kawashima T."/>
            <person name="Kennedy M."/>
            <person name="Kinose K."/>
            <person name="Kinoshita T."/>
            <person name="Kohara Y."/>
            <person name="Koide E."/>
            <person name="Komatsu K."/>
            <person name="Kopischke S."/>
            <person name="Kubo M."/>
            <person name="Kyozuka J."/>
            <person name="Lagercrantz U."/>
            <person name="Lin S.S."/>
            <person name="Lindquist E."/>
            <person name="Lipzen A.M."/>
            <person name="Lu C.W."/>
            <person name="De Luna E."/>
            <person name="Martienssen R.A."/>
            <person name="Minamino N."/>
            <person name="Mizutani M."/>
            <person name="Mizutani M."/>
            <person name="Mochizuki N."/>
            <person name="Monte I."/>
            <person name="Mosher R."/>
            <person name="Nagasaki H."/>
            <person name="Nakagami H."/>
            <person name="Naramoto S."/>
            <person name="Nishitani K."/>
            <person name="Ohtani M."/>
            <person name="Okamoto T."/>
            <person name="Okumura M."/>
            <person name="Phillips J."/>
            <person name="Pollak B."/>
            <person name="Reinders A."/>
            <person name="Rovekamp M."/>
            <person name="Sano R."/>
            <person name="Sawa S."/>
            <person name="Schmid M.W."/>
            <person name="Shirakawa M."/>
            <person name="Solano R."/>
            <person name="Spunde A."/>
            <person name="Suetsugu N."/>
            <person name="Sugano S."/>
            <person name="Sugiyama A."/>
            <person name="Sun R."/>
            <person name="Suzuki Y."/>
            <person name="Takenaka M."/>
            <person name="Takezawa D."/>
            <person name="Tomogane H."/>
            <person name="Tsuzuki M."/>
            <person name="Ueda T."/>
            <person name="Umeda M."/>
            <person name="Ward J.M."/>
            <person name="Watanabe Y."/>
            <person name="Yazaki K."/>
            <person name="Yokoyama R."/>
            <person name="Yoshitake Y."/>
            <person name="Yotsui I."/>
            <person name="Zachgo S."/>
            <person name="Schmutz J."/>
        </authorList>
    </citation>
    <scope>NUCLEOTIDE SEQUENCE [LARGE SCALE GENOMIC DNA]</scope>
    <source>
        <strain evidence="3">Tak-1</strain>
    </source>
</reference>
<name>A0A2R6W4N6_MARPO</name>
<dbReference type="AlphaFoldDB" id="A0A2R6W4N6"/>
<dbReference type="PANTHER" id="PTHR15955:SF8">
    <property type="entry name" value="RWD DOMAIN-CONTAINING PROTEIN 2B-RELATED"/>
    <property type="match status" value="1"/>
</dbReference>
<dbReference type="InterPro" id="IPR010541">
    <property type="entry name" value="Prp3_C"/>
</dbReference>
<dbReference type="OMA" id="MWAVASA"/>
<sequence length="200" mass="22370">MNHLMIGRFCPPLQGTNTPTRLFVSWCSPGVATAEKASGGSVLGRVGVVCFSKSSRHFAVEESNESARPAKKSSSSCLGRTLIWFHHIKSSKKKRDIKEWGAELNLGGYCKPGFPGVLIFEGDAENVAEYVRRIKRLRWQHLQIRGQEVEALTEGQDLDSCRRFPLGVKELPESGMSELAERCREANLEQLYLTAFKISR</sequence>